<dbReference type="OrthoDB" id="3044029at2759"/>
<evidence type="ECO:0000313" key="2">
    <source>
        <dbReference type="EMBL" id="CAG8530268.1"/>
    </source>
</evidence>
<dbReference type="EMBL" id="CAJVPJ010000489">
    <property type="protein sequence ID" value="CAG8530268.1"/>
    <property type="molecule type" value="Genomic_DNA"/>
</dbReference>
<proteinExistence type="predicted"/>
<gene>
    <name evidence="2" type="ORF">POCULU_LOCUS4024</name>
</gene>
<comment type="caution">
    <text evidence="2">The sequence shown here is derived from an EMBL/GenBank/DDBJ whole genome shotgun (WGS) entry which is preliminary data.</text>
</comment>
<sequence length="168" mass="17654">MANKKLTVLALLLAIVALALAAPIRLGTTVTIDSKSVFCLLLPQQRGGNIAASENSAVSFCTKATPNAPNANTLPKGFIKTVNYATGPGYVQITGRIDRSKYGLSPDDGGGQYDPKAPRGASCAGAKKFVQLIEPDAQLYCIRCCTDPKKCNTGMSTKGCRVVIPGKY</sequence>
<keyword evidence="1" id="KW-0732">Signal</keyword>
<name>A0A9N9AGQ1_9GLOM</name>
<feature type="chain" id="PRO_5040248608" evidence="1">
    <location>
        <begin position="22"/>
        <end position="168"/>
    </location>
</feature>
<feature type="signal peptide" evidence="1">
    <location>
        <begin position="1"/>
        <end position="21"/>
    </location>
</feature>
<dbReference type="AlphaFoldDB" id="A0A9N9AGQ1"/>
<reference evidence="2" key="1">
    <citation type="submission" date="2021-06" db="EMBL/GenBank/DDBJ databases">
        <authorList>
            <person name="Kallberg Y."/>
            <person name="Tangrot J."/>
            <person name="Rosling A."/>
        </authorList>
    </citation>
    <scope>NUCLEOTIDE SEQUENCE</scope>
    <source>
        <strain evidence="2">IA702</strain>
    </source>
</reference>
<evidence type="ECO:0000313" key="3">
    <source>
        <dbReference type="Proteomes" id="UP000789572"/>
    </source>
</evidence>
<organism evidence="2 3">
    <name type="scientific">Paraglomus occultum</name>
    <dbReference type="NCBI Taxonomy" id="144539"/>
    <lineage>
        <taxon>Eukaryota</taxon>
        <taxon>Fungi</taxon>
        <taxon>Fungi incertae sedis</taxon>
        <taxon>Mucoromycota</taxon>
        <taxon>Glomeromycotina</taxon>
        <taxon>Glomeromycetes</taxon>
        <taxon>Paraglomerales</taxon>
        <taxon>Paraglomeraceae</taxon>
        <taxon>Paraglomus</taxon>
    </lineage>
</organism>
<evidence type="ECO:0000256" key="1">
    <source>
        <dbReference type="SAM" id="SignalP"/>
    </source>
</evidence>
<accession>A0A9N9AGQ1</accession>
<keyword evidence="3" id="KW-1185">Reference proteome</keyword>
<dbReference type="Proteomes" id="UP000789572">
    <property type="component" value="Unassembled WGS sequence"/>
</dbReference>
<protein>
    <submittedName>
        <fullName evidence="2">1926_t:CDS:1</fullName>
    </submittedName>
</protein>